<accession>A0A6C0HZ02</accession>
<dbReference type="EMBL" id="MN740031">
    <property type="protein sequence ID" value="QHT85083.1"/>
    <property type="molecule type" value="Genomic_DNA"/>
</dbReference>
<dbReference type="AlphaFoldDB" id="A0A6C0HZ02"/>
<organism evidence="1">
    <name type="scientific">viral metagenome</name>
    <dbReference type="NCBI Taxonomy" id="1070528"/>
    <lineage>
        <taxon>unclassified sequences</taxon>
        <taxon>metagenomes</taxon>
        <taxon>organismal metagenomes</taxon>
    </lineage>
</organism>
<protein>
    <submittedName>
        <fullName evidence="1">Uncharacterized protein</fullName>
    </submittedName>
</protein>
<sequence length="72" mass="7735">MAPNNYIVKDIIIRANKRVMISKLYAKVGNAIGVSRQGGMSVAPSSSCSTRLCYDSYTRVSCCPNTPGCNCV</sequence>
<proteinExistence type="predicted"/>
<reference evidence="1" key="1">
    <citation type="journal article" date="2020" name="Nature">
        <title>Giant virus diversity and host interactions through global metagenomics.</title>
        <authorList>
            <person name="Schulz F."/>
            <person name="Roux S."/>
            <person name="Paez-Espino D."/>
            <person name="Jungbluth S."/>
            <person name="Walsh D.A."/>
            <person name="Denef V.J."/>
            <person name="McMahon K.D."/>
            <person name="Konstantinidis K.T."/>
            <person name="Eloe-Fadrosh E.A."/>
            <person name="Kyrpides N.C."/>
            <person name="Woyke T."/>
        </authorList>
    </citation>
    <scope>NUCLEOTIDE SEQUENCE</scope>
    <source>
        <strain evidence="1">GVMAG-M-3300023184-178</strain>
    </source>
</reference>
<name>A0A6C0HZ02_9ZZZZ</name>
<evidence type="ECO:0000313" key="1">
    <source>
        <dbReference type="EMBL" id="QHT85083.1"/>
    </source>
</evidence>